<keyword evidence="1" id="KW-0808">Transferase</keyword>
<accession>A0ABY2JFF3</accession>
<dbReference type="Proteomes" id="UP000297853">
    <property type="component" value="Unassembled WGS sequence"/>
</dbReference>
<evidence type="ECO:0000313" key="6">
    <source>
        <dbReference type="EMBL" id="TFD02739.1"/>
    </source>
</evidence>
<dbReference type="Pfam" id="PF18085">
    <property type="entry name" value="Mak_N_cap"/>
    <property type="match status" value="1"/>
</dbReference>
<name>A0ABY2JFF3_9MICO</name>
<evidence type="ECO:0000256" key="3">
    <source>
        <dbReference type="ARBA" id="ARBA00022777"/>
    </source>
</evidence>
<protein>
    <recommendedName>
        <fullName evidence="5">Maltokinase N-terminal cap domain-containing protein</fullName>
    </recommendedName>
</protein>
<evidence type="ECO:0000256" key="2">
    <source>
        <dbReference type="ARBA" id="ARBA00022741"/>
    </source>
</evidence>
<dbReference type="InterPro" id="IPR040999">
    <property type="entry name" value="Mak_N_cap"/>
</dbReference>
<reference evidence="6 7" key="1">
    <citation type="submission" date="2019-03" db="EMBL/GenBank/DDBJ databases">
        <title>Genomics of glacier-inhabiting Cryobacterium strains.</title>
        <authorList>
            <person name="Liu Q."/>
            <person name="Xin Y.-H."/>
        </authorList>
    </citation>
    <scope>NUCLEOTIDE SEQUENCE [LARGE SCALE GENOMIC DNA]</scope>
    <source>
        <strain evidence="6 7">TMT1-23-1</strain>
    </source>
</reference>
<comment type="caution">
    <text evidence="6">The sequence shown here is derived from an EMBL/GenBank/DDBJ whole genome shotgun (WGS) entry which is preliminary data.</text>
</comment>
<evidence type="ECO:0000256" key="4">
    <source>
        <dbReference type="ARBA" id="ARBA00022840"/>
    </source>
</evidence>
<keyword evidence="7" id="KW-1185">Reference proteome</keyword>
<evidence type="ECO:0000259" key="5">
    <source>
        <dbReference type="Pfam" id="PF18085"/>
    </source>
</evidence>
<keyword evidence="3" id="KW-0418">Kinase</keyword>
<organism evidence="6 7">
    <name type="scientific">Cryobacterium sinapicolor</name>
    <dbReference type="NCBI Taxonomy" id="1259236"/>
    <lineage>
        <taxon>Bacteria</taxon>
        <taxon>Bacillati</taxon>
        <taxon>Actinomycetota</taxon>
        <taxon>Actinomycetes</taxon>
        <taxon>Micrococcales</taxon>
        <taxon>Microbacteriaceae</taxon>
        <taxon>Cryobacterium</taxon>
    </lineage>
</organism>
<sequence>MALLYKAELRPSKIELIEGWAPTQPWFEGNTGSSFASVGSFRFDDPDGEVGIETILVRVGEGPVLQVPLTYRGAPLAGGDAWLIGTMEHSVLGRRWVYDATGDPAYLAAVATAALTGGGQAKQYIEIGGVRVLRESTVDVAGSGKTDGPVPSLPSAGTVSTLYEFGATVIEAGALRIVVARRLAAQGPQPHGSNGLDALNNPGQAQILTGTWTNQPNPQKLVQAKVL</sequence>
<evidence type="ECO:0000313" key="7">
    <source>
        <dbReference type="Proteomes" id="UP000297853"/>
    </source>
</evidence>
<gene>
    <name evidence="6" type="ORF">E3T28_04945</name>
</gene>
<dbReference type="NCBIfam" id="NF047744">
    <property type="entry name" value="CG0192_rel"/>
    <property type="match status" value="1"/>
</dbReference>
<evidence type="ECO:0000256" key="1">
    <source>
        <dbReference type="ARBA" id="ARBA00022679"/>
    </source>
</evidence>
<keyword evidence="4" id="KW-0067">ATP-binding</keyword>
<keyword evidence="2" id="KW-0547">Nucleotide-binding</keyword>
<feature type="domain" description="Maltokinase N-terminal cap" evidence="5">
    <location>
        <begin position="20"/>
        <end position="103"/>
    </location>
</feature>
<proteinExistence type="predicted"/>
<dbReference type="EMBL" id="SOGQ01000021">
    <property type="protein sequence ID" value="TFD02739.1"/>
    <property type="molecule type" value="Genomic_DNA"/>
</dbReference>
<dbReference type="RefSeq" id="WP_134428519.1">
    <property type="nucleotide sequence ID" value="NZ_SOGQ01000021.1"/>
</dbReference>